<dbReference type="AlphaFoldDB" id="A0AA86VLA8"/>
<proteinExistence type="predicted"/>
<sequence>MHFFPFEQQRTELSGVCVDRPTNKRRKSKRDLPKLVKDVAADGDRLEVLANRVERLVADRANGARKMAAVHHPVRLVGKGKESGRLARGGRTGLQKIWGKLMLMVNGEGEVEVRNDRVR</sequence>
<organism evidence="1 2">
    <name type="scientific">Sphenostylis stenocarpa</name>
    <dbReference type="NCBI Taxonomy" id="92480"/>
    <lineage>
        <taxon>Eukaryota</taxon>
        <taxon>Viridiplantae</taxon>
        <taxon>Streptophyta</taxon>
        <taxon>Embryophyta</taxon>
        <taxon>Tracheophyta</taxon>
        <taxon>Spermatophyta</taxon>
        <taxon>Magnoliopsida</taxon>
        <taxon>eudicotyledons</taxon>
        <taxon>Gunneridae</taxon>
        <taxon>Pentapetalae</taxon>
        <taxon>rosids</taxon>
        <taxon>fabids</taxon>
        <taxon>Fabales</taxon>
        <taxon>Fabaceae</taxon>
        <taxon>Papilionoideae</taxon>
        <taxon>50 kb inversion clade</taxon>
        <taxon>NPAAA clade</taxon>
        <taxon>indigoferoid/millettioid clade</taxon>
        <taxon>Phaseoleae</taxon>
        <taxon>Sphenostylis</taxon>
    </lineage>
</organism>
<dbReference type="EMBL" id="OY731403">
    <property type="protein sequence ID" value="CAJ1965150.1"/>
    <property type="molecule type" value="Genomic_DNA"/>
</dbReference>
<dbReference type="Proteomes" id="UP001189624">
    <property type="component" value="Chromosome 6"/>
</dbReference>
<keyword evidence="2" id="KW-1185">Reference proteome</keyword>
<name>A0AA86VLA8_9FABA</name>
<dbReference type="Gramene" id="rna-AYBTSS11_LOCUS20689">
    <property type="protein sequence ID" value="CAJ1965150.1"/>
    <property type="gene ID" value="gene-AYBTSS11_LOCUS20689"/>
</dbReference>
<evidence type="ECO:0000313" key="1">
    <source>
        <dbReference type="EMBL" id="CAJ1965150.1"/>
    </source>
</evidence>
<protein>
    <submittedName>
        <fullName evidence="1">Uncharacterized protein</fullName>
    </submittedName>
</protein>
<gene>
    <name evidence="1" type="ORF">AYBTSS11_LOCUS20689</name>
</gene>
<accession>A0AA86VLA8</accession>
<reference evidence="1" key="1">
    <citation type="submission" date="2023-10" db="EMBL/GenBank/DDBJ databases">
        <authorList>
            <person name="Domelevo Entfellner J.-B."/>
        </authorList>
    </citation>
    <scope>NUCLEOTIDE SEQUENCE</scope>
</reference>
<evidence type="ECO:0000313" key="2">
    <source>
        <dbReference type="Proteomes" id="UP001189624"/>
    </source>
</evidence>